<dbReference type="GO" id="GO:0003677">
    <property type="term" value="F:DNA binding"/>
    <property type="evidence" value="ECO:0007669"/>
    <property type="project" value="InterPro"/>
</dbReference>
<dbReference type="GO" id="GO:0006260">
    <property type="term" value="P:DNA replication"/>
    <property type="evidence" value="ECO:0007669"/>
    <property type="project" value="InterPro"/>
</dbReference>
<protein>
    <submittedName>
        <fullName evidence="1">DNA polymerase III subunit chi</fullName>
    </submittedName>
</protein>
<dbReference type="SUPFAM" id="SSF102400">
    <property type="entry name" value="DNA polymerase III chi subunit"/>
    <property type="match status" value="1"/>
</dbReference>
<dbReference type="PANTHER" id="PTHR38767">
    <property type="entry name" value="DNA POLYMERASE III SUBUNIT CHI"/>
    <property type="match status" value="1"/>
</dbReference>
<gene>
    <name evidence="1" type="ORF">D0T90_01705</name>
</gene>
<evidence type="ECO:0000313" key="1">
    <source>
        <dbReference type="EMBL" id="QEY23373.1"/>
    </source>
</evidence>
<accession>A0A5P3MPB5</accession>
<sequence>MPKATFYTHVAQPEVFANRLAARAVKESRVLLWVGQTDVLERLDRDLWQPPESFMPHEIWQPQHPIPPETPLLLASAPQLPPLPADFTVLNLSPDFWHTAPTVPARVLEIVGTSLEELDEARARFKAYRQNGFAIEHFNMQDKA</sequence>
<dbReference type="GO" id="GO:0003887">
    <property type="term" value="F:DNA-directed DNA polymerase activity"/>
    <property type="evidence" value="ECO:0007669"/>
    <property type="project" value="InterPro"/>
</dbReference>
<reference evidence="1 2" key="1">
    <citation type="submission" date="2018-08" db="EMBL/GenBank/DDBJ databases">
        <title>Neisseria animalis ATCC 49930 complete genome.</title>
        <authorList>
            <person name="Veseli I.A."/>
            <person name="Mascarenhas dos Santos A.C."/>
            <person name="Buttler R."/>
            <person name="Pombert J.-F."/>
        </authorList>
    </citation>
    <scope>NUCLEOTIDE SEQUENCE [LARGE SCALE GENOMIC DNA]</scope>
    <source>
        <strain evidence="1 2">ATCC 49930</strain>
    </source>
</reference>
<dbReference type="PANTHER" id="PTHR38767:SF1">
    <property type="entry name" value="DNA POLYMERASE III SUBUNIT CHI"/>
    <property type="match status" value="1"/>
</dbReference>
<dbReference type="RefSeq" id="WP_123794547.1">
    <property type="nucleotide sequence ID" value="NZ_CP031699.1"/>
</dbReference>
<dbReference type="EMBL" id="CP031699">
    <property type="protein sequence ID" value="QEY23373.1"/>
    <property type="molecule type" value="Genomic_DNA"/>
</dbReference>
<name>A0A5P3MPB5_NEIAN</name>
<dbReference type="InterPro" id="IPR007459">
    <property type="entry name" value="DNA_pol3_chi"/>
</dbReference>
<dbReference type="OrthoDB" id="5297568at2"/>
<keyword evidence="2" id="KW-1185">Reference proteome</keyword>
<dbReference type="KEGG" id="naq:D0T90_01705"/>
<organism evidence="1 2">
    <name type="scientific">Neisseria animalis</name>
    <dbReference type="NCBI Taxonomy" id="492"/>
    <lineage>
        <taxon>Bacteria</taxon>
        <taxon>Pseudomonadati</taxon>
        <taxon>Pseudomonadota</taxon>
        <taxon>Betaproteobacteria</taxon>
        <taxon>Neisseriales</taxon>
        <taxon>Neisseriaceae</taxon>
        <taxon>Neisseria</taxon>
    </lineage>
</organism>
<proteinExistence type="predicted"/>
<dbReference type="InterPro" id="IPR036768">
    <property type="entry name" value="PolIII_chi_sf"/>
</dbReference>
<dbReference type="Gene3D" id="3.40.50.10110">
    <property type="entry name" value="DNA polymerase III subunit chi"/>
    <property type="match status" value="1"/>
</dbReference>
<evidence type="ECO:0000313" key="2">
    <source>
        <dbReference type="Proteomes" id="UP000325536"/>
    </source>
</evidence>
<dbReference type="Pfam" id="PF04364">
    <property type="entry name" value="DNA_pol3_chi"/>
    <property type="match status" value="1"/>
</dbReference>
<dbReference type="GO" id="GO:0032298">
    <property type="term" value="P:positive regulation of DNA-templated DNA replication initiation"/>
    <property type="evidence" value="ECO:0007669"/>
    <property type="project" value="TreeGrafter"/>
</dbReference>
<dbReference type="Proteomes" id="UP000325536">
    <property type="component" value="Chromosome"/>
</dbReference>
<dbReference type="AlphaFoldDB" id="A0A5P3MPB5"/>